<dbReference type="InterPro" id="IPR031832">
    <property type="entry name" value="DUF4747"/>
</dbReference>
<reference evidence="1" key="1">
    <citation type="submission" date="2022-01" db="EMBL/GenBank/DDBJ databases">
        <title>Colwellia maritima, isolated from seawater.</title>
        <authorList>
            <person name="Kristyanto S."/>
            <person name="Jung J."/>
            <person name="Jeon C.O."/>
        </authorList>
    </citation>
    <scope>NUCLEOTIDE SEQUENCE</scope>
    <source>
        <strain evidence="1">MSW7</strain>
    </source>
</reference>
<gene>
    <name evidence="1" type="ORF">L3081_20320</name>
</gene>
<proteinExistence type="predicted"/>
<protein>
    <submittedName>
        <fullName evidence="1">DUF4747 family protein</fullName>
    </submittedName>
</protein>
<dbReference type="Proteomes" id="UP001139646">
    <property type="component" value="Unassembled WGS sequence"/>
</dbReference>
<dbReference type="Pfam" id="PF15931">
    <property type="entry name" value="DUF4747"/>
    <property type="match status" value="1"/>
</dbReference>
<dbReference type="RefSeq" id="WP_242288124.1">
    <property type="nucleotide sequence ID" value="NZ_JAKKSL010000004.1"/>
</dbReference>
<evidence type="ECO:0000313" key="2">
    <source>
        <dbReference type="Proteomes" id="UP001139646"/>
    </source>
</evidence>
<name>A0ABS9X6A8_9GAMM</name>
<sequence length="296" mass="33985">MTRKRTVSYTAFNIRTHPHSSQTYVDLFNRLFDLKRQVNLRGDTYCILTEIEPLNEDPLKGISGEIVKFTKIEVGKWFNIEKLRAAEEDETKKITIPEDLRPNFTSFNFVFYPKNHYLVIECKDKFGQISPKMLEIYLRNLFDSEEIIEEFNTIELTLVPRTDQLESVLSLKQISSLEMVLRRPNTDGLEDLEDEVLERLNQQNVEEEIIILKAQRGLSVEADDRTVALGHIAQLNGEVKATGHDENGKRVEKSTKQHPFVESGAYVPGEITAKDFLVVMANAIVKKVRRMARAGA</sequence>
<comment type="caution">
    <text evidence="1">The sequence shown here is derived from an EMBL/GenBank/DDBJ whole genome shotgun (WGS) entry which is preliminary data.</text>
</comment>
<evidence type="ECO:0000313" key="1">
    <source>
        <dbReference type="EMBL" id="MCI2285297.1"/>
    </source>
</evidence>
<dbReference type="EMBL" id="JAKKSL010000004">
    <property type="protein sequence ID" value="MCI2285297.1"/>
    <property type="molecule type" value="Genomic_DNA"/>
</dbReference>
<organism evidence="1 2">
    <name type="scientific">Colwellia maritima</name>
    <dbReference type="NCBI Taxonomy" id="2912588"/>
    <lineage>
        <taxon>Bacteria</taxon>
        <taxon>Pseudomonadati</taxon>
        <taxon>Pseudomonadota</taxon>
        <taxon>Gammaproteobacteria</taxon>
        <taxon>Alteromonadales</taxon>
        <taxon>Colwelliaceae</taxon>
        <taxon>Colwellia</taxon>
    </lineage>
</organism>
<keyword evidence="2" id="KW-1185">Reference proteome</keyword>
<accession>A0ABS9X6A8</accession>